<keyword evidence="2" id="KW-1003">Cell membrane</keyword>
<keyword evidence="8" id="KW-1185">Reference proteome</keyword>
<dbReference type="Gene3D" id="1.20.1250.20">
    <property type="entry name" value="MFS general substrate transporter like domains"/>
    <property type="match status" value="1"/>
</dbReference>
<dbReference type="InterPro" id="IPR011701">
    <property type="entry name" value="MFS"/>
</dbReference>
<feature type="transmembrane region" description="Helical" evidence="6">
    <location>
        <begin position="286"/>
        <end position="303"/>
    </location>
</feature>
<organism evidence="7 8">
    <name type="scientific">Actinophytocola glycyrrhizae</name>
    <dbReference type="NCBI Taxonomy" id="2044873"/>
    <lineage>
        <taxon>Bacteria</taxon>
        <taxon>Bacillati</taxon>
        <taxon>Actinomycetota</taxon>
        <taxon>Actinomycetes</taxon>
        <taxon>Pseudonocardiales</taxon>
        <taxon>Pseudonocardiaceae</taxon>
    </lineage>
</organism>
<feature type="transmembrane region" description="Helical" evidence="6">
    <location>
        <begin position="347"/>
        <end position="369"/>
    </location>
</feature>
<keyword evidence="3 6" id="KW-0812">Transmembrane</keyword>
<dbReference type="RefSeq" id="WP_378056134.1">
    <property type="nucleotide sequence ID" value="NZ_JBHSIS010000006.1"/>
</dbReference>
<dbReference type="PANTHER" id="PTHR23513:SF11">
    <property type="entry name" value="STAPHYLOFERRIN A TRANSPORTER"/>
    <property type="match status" value="1"/>
</dbReference>
<protein>
    <submittedName>
        <fullName evidence="7">MFS transporter</fullName>
    </submittedName>
</protein>
<name>A0ABV9S3D6_9PSEU</name>
<proteinExistence type="predicted"/>
<dbReference type="Proteomes" id="UP001595859">
    <property type="component" value="Unassembled WGS sequence"/>
</dbReference>
<dbReference type="InterPro" id="IPR036259">
    <property type="entry name" value="MFS_trans_sf"/>
</dbReference>
<evidence type="ECO:0000256" key="1">
    <source>
        <dbReference type="ARBA" id="ARBA00004651"/>
    </source>
</evidence>
<keyword evidence="5 6" id="KW-0472">Membrane</keyword>
<dbReference type="CDD" id="cd06173">
    <property type="entry name" value="MFS_MefA_like"/>
    <property type="match status" value="1"/>
</dbReference>
<evidence type="ECO:0000256" key="2">
    <source>
        <dbReference type="ARBA" id="ARBA00022475"/>
    </source>
</evidence>
<evidence type="ECO:0000256" key="6">
    <source>
        <dbReference type="SAM" id="Phobius"/>
    </source>
</evidence>
<dbReference type="EMBL" id="JBHSIS010000006">
    <property type="protein sequence ID" value="MFC4854184.1"/>
    <property type="molecule type" value="Genomic_DNA"/>
</dbReference>
<comment type="subcellular location">
    <subcellularLocation>
        <location evidence="1">Cell membrane</location>
        <topology evidence="1">Multi-pass membrane protein</topology>
    </subcellularLocation>
</comment>
<feature type="transmembrane region" description="Helical" evidence="6">
    <location>
        <begin position="375"/>
        <end position="396"/>
    </location>
</feature>
<dbReference type="PANTHER" id="PTHR23513">
    <property type="entry name" value="INTEGRAL MEMBRANE EFFLUX PROTEIN-RELATED"/>
    <property type="match status" value="1"/>
</dbReference>
<feature type="transmembrane region" description="Helical" evidence="6">
    <location>
        <begin position="229"/>
        <end position="252"/>
    </location>
</feature>
<reference evidence="8" key="1">
    <citation type="journal article" date="2019" name="Int. J. Syst. Evol. Microbiol.">
        <title>The Global Catalogue of Microorganisms (GCM) 10K type strain sequencing project: providing services to taxonomists for standard genome sequencing and annotation.</title>
        <authorList>
            <consortium name="The Broad Institute Genomics Platform"/>
            <consortium name="The Broad Institute Genome Sequencing Center for Infectious Disease"/>
            <person name="Wu L."/>
            <person name="Ma J."/>
        </authorList>
    </citation>
    <scope>NUCLEOTIDE SEQUENCE [LARGE SCALE GENOMIC DNA]</scope>
    <source>
        <strain evidence="8">ZS-22-S1</strain>
    </source>
</reference>
<comment type="caution">
    <text evidence="7">The sequence shown here is derived from an EMBL/GenBank/DDBJ whole genome shotgun (WGS) entry which is preliminary data.</text>
</comment>
<evidence type="ECO:0000256" key="5">
    <source>
        <dbReference type="ARBA" id="ARBA00023136"/>
    </source>
</evidence>
<feature type="transmembrane region" description="Helical" evidence="6">
    <location>
        <begin position="258"/>
        <end position="279"/>
    </location>
</feature>
<accession>A0ABV9S3D6</accession>
<feature type="transmembrane region" description="Helical" evidence="6">
    <location>
        <begin position="92"/>
        <end position="115"/>
    </location>
</feature>
<dbReference type="Pfam" id="PF07690">
    <property type="entry name" value="MFS_1"/>
    <property type="match status" value="1"/>
</dbReference>
<evidence type="ECO:0000256" key="3">
    <source>
        <dbReference type="ARBA" id="ARBA00022692"/>
    </source>
</evidence>
<sequence length="411" mass="42090">MATDSPVRYRVLFGNPEFRALFFAHSMSVVGDQFARVALSVLVFARTGSPAWTAVTYGLTFLPDLVGGPLLSGLADRHPRRGLMVTTDLARAALIALMALPFAPLWVVCVLLVAVQLVGAPATAARGALLPAVLGEELYPAGQAVMQTVTQAAQVIGFAGGGALVAGIGTSGVLLADAGTFLLSAALVWWLVRPRPVPAGDGPVVERTWWSDLTAGAGLVWTNLRLRALVLFACVSGFYIVGEALAVPYATALGGGPVAVGLMFAAYAAGAAAGMLIVARLPLSTRLRLLAPLAAAACVPLVVCFTDPHLVVVVILFVASGAGSSYHMIASTSFVLAVPDERRGQAFGLAVTALRVAQGLGVMLAGLAAEFAAPHQVVGLAGALGVLAVLAVGWLWRSADGRNLTLAAANA</sequence>
<gene>
    <name evidence="7" type="ORF">ACFPCV_11790</name>
</gene>
<evidence type="ECO:0000256" key="4">
    <source>
        <dbReference type="ARBA" id="ARBA00022989"/>
    </source>
</evidence>
<keyword evidence="4 6" id="KW-1133">Transmembrane helix</keyword>
<dbReference type="SUPFAM" id="SSF103473">
    <property type="entry name" value="MFS general substrate transporter"/>
    <property type="match status" value="1"/>
</dbReference>
<evidence type="ECO:0000313" key="7">
    <source>
        <dbReference type="EMBL" id="MFC4854184.1"/>
    </source>
</evidence>
<feature type="transmembrane region" description="Helical" evidence="6">
    <location>
        <begin position="309"/>
        <end position="335"/>
    </location>
</feature>
<evidence type="ECO:0000313" key="8">
    <source>
        <dbReference type="Proteomes" id="UP001595859"/>
    </source>
</evidence>